<evidence type="ECO:0000313" key="2">
    <source>
        <dbReference type="EMBL" id="MDJ1506466.1"/>
    </source>
</evidence>
<dbReference type="Proteomes" id="UP001232063">
    <property type="component" value="Unassembled WGS sequence"/>
</dbReference>
<sequence>MTQKVTYKLVKRTYLEFRKPSLLQIPTKLEDVEIIRLKNPTASFYLFLYKEVGHEFGWADRLLKTKDELLSIIQNPLVDIYVLYVSGVPAGYAEVDRQNTSKYFLTFFGLVPEFRGAGLGKYFLRWVIGKVFETNPEKLSLDTMDQDHPAALHNYLKAGFVIVDERIEKQTVIEEEN</sequence>
<dbReference type="SUPFAM" id="SSF55729">
    <property type="entry name" value="Acyl-CoA N-acyltransferases (Nat)"/>
    <property type="match status" value="1"/>
</dbReference>
<dbReference type="CDD" id="cd04301">
    <property type="entry name" value="NAT_SF"/>
    <property type="match status" value="1"/>
</dbReference>
<protein>
    <submittedName>
        <fullName evidence="2">GNAT family N-acetyltransferase</fullName>
    </submittedName>
</protein>
<dbReference type="InterPro" id="IPR000182">
    <property type="entry name" value="GNAT_dom"/>
</dbReference>
<dbReference type="RefSeq" id="WP_314519426.1">
    <property type="nucleotide sequence ID" value="NZ_JASJOU010000023.1"/>
</dbReference>
<dbReference type="EMBL" id="JASJOU010000023">
    <property type="protein sequence ID" value="MDJ1506466.1"/>
    <property type="molecule type" value="Genomic_DNA"/>
</dbReference>
<dbReference type="Gene3D" id="3.40.630.30">
    <property type="match status" value="1"/>
</dbReference>
<dbReference type="Pfam" id="PF00583">
    <property type="entry name" value="Acetyltransf_1"/>
    <property type="match status" value="1"/>
</dbReference>
<evidence type="ECO:0000313" key="3">
    <source>
        <dbReference type="Proteomes" id="UP001232063"/>
    </source>
</evidence>
<dbReference type="AlphaFoldDB" id="A0AAE3RA51"/>
<dbReference type="InterPro" id="IPR016181">
    <property type="entry name" value="Acyl_CoA_acyltransferase"/>
</dbReference>
<comment type="caution">
    <text evidence="2">The sequence shown here is derived from an EMBL/GenBank/DDBJ whole genome shotgun (WGS) entry which is preliminary data.</text>
</comment>
<organism evidence="2 3">
    <name type="scientific">Xanthocytophaga agilis</name>
    <dbReference type="NCBI Taxonomy" id="3048010"/>
    <lineage>
        <taxon>Bacteria</taxon>
        <taxon>Pseudomonadati</taxon>
        <taxon>Bacteroidota</taxon>
        <taxon>Cytophagia</taxon>
        <taxon>Cytophagales</taxon>
        <taxon>Rhodocytophagaceae</taxon>
        <taxon>Xanthocytophaga</taxon>
    </lineage>
</organism>
<evidence type="ECO:0000259" key="1">
    <source>
        <dbReference type="PROSITE" id="PS51186"/>
    </source>
</evidence>
<feature type="domain" description="N-acetyltransferase" evidence="1">
    <location>
        <begin position="35"/>
        <end position="177"/>
    </location>
</feature>
<accession>A0AAE3RA51</accession>
<keyword evidence="3" id="KW-1185">Reference proteome</keyword>
<gene>
    <name evidence="2" type="ORF">QNI22_37800</name>
</gene>
<proteinExistence type="predicted"/>
<dbReference type="GO" id="GO:0016747">
    <property type="term" value="F:acyltransferase activity, transferring groups other than amino-acyl groups"/>
    <property type="evidence" value="ECO:0007669"/>
    <property type="project" value="InterPro"/>
</dbReference>
<dbReference type="PROSITE" id="PS51186">
    <property type="entry name" value="GNAT"/>
    <property type="match status" value="1"/>
</dbReference>
<name>A0AAE3RA51_9BACT</name>
<reference evidence="2" key="1">
    <citation type="submission" date="2023-05" db="EMBL/GenBank/DDBJ databases">
        <authorList>
            <person name="Zhang X."/>
        </authorList>
    </citation>
    <scope>NUCLEOTIDE SEQUENCE</scope>
    <source>
        <strain evidence="2">BD1B2-1</strain>
    </source>
</reference>